<evidence type="ECO:0000313" key="2">
    <source>
        <dbReference type="EMBL" id="MFD2661448.1"/>
    </source>
</evidence>
<dbReference type="InterPro" id="IPR024775">
    <property type="entry name" value="DinB-like"/>
</dbReference>
<reference evidence="3" key="1">
    <citation type="journal article" date="2019" name="Int. J. Syst. Evol. Microbiol.">
        <title>The Global Catalogue of Microorganisms (GCM) 10K type strain sequencing project: providing services to taxonomists for standard genome sequencing and annotation.</title>
        <authorList>
            <consortium name="The Broad Institute Genomics Platform"/>
            <consortium name="The Broad Institute Genome Sequencing Center for Infectious Disease"/>
            <person name="Wu L."/>
            <person name="Ma J."/>
        </authorList>
    </citation>
    <scope>NUCLEOTIDE SEQUENCE [LARGE SCALE GENOMIC DNA]</scope>
    <source>
        <strain evidence="3">TISTR 1827</strain>
    </source>
</reference>
<protein>
    <submittedName>
        <fullName evidence="2">DinB family protein</fullName>
    </submittedName>
</protein>
<dbReference type="Gene3D" id="1.20.120.450">
    <property type="entry name" value="dinb family like domain"/>
    <property type="match status" value="1"/>
</dbReference>
<sequence length="165" mass="19152">MNKMELIRHGWACAYEKEDWHPPLRDALNGVTAEQASWKPEGEAVNSIWENVNHLIFYKERFLKRLTGEETPESYPKDVTNDDTFAVPDPSEEAWAASVSRLAAVHGEIRSLLEKYDKKDFERQLPTHPLGTWAFSLIMHDSYHTGQIIQLRKLQGSWPSRRSFE</sequence>
<dbReference type="Proteomes" id="UP001597493">
    <property type="component" value="Unassembled WGS sequence"/>
</dbReference>
<name>A0ABW5R0S4_9BACL</name>
<evidence type="ECO:0000313" key="3">
    <source>
        <dbReference type="Proteomes" id="UP001597493"/>
    </source>
</evidence>
<comment type="caution">
    <text evidence="2">The sequence shown here is derived from an EMBL/GenBank/DDBJ whole genome shotgun (WGS) entry which is preliminary data.</text>
</comment>
<accession>A0ABW5R0S4</accession>
<keyword evidence="3" id="KW-1185">Reference proteome</keyword>
<dbReference type="EMBL" id="JBHUMY010000013">
    <property type="protein sequence ID" value="MFD2661448.1"/>
    <property type="molecule type" value="Genomic_DNA"/>
</dbReference>
<organism evidence="2 3">
    <name type="scientific">Paenibacillus thailandensis</name>
    <dbReference type="NCBI Taxonomy" id="393250"/>
    <lineage>
        <taxon>Bacteria</taxon>
        <taxon>Bacillati</taxon>
        <taxon>Bacillota</taxon>
        <taxon>Bacilli</taxon>
        <taxon>Bacillales</taxon>
        <taxon>Paenibacillaceae</taxon>
        <taxon>Paenibacillus</taxon>
    </lineage>
</organism>
<feature type="domain" description="DinB-like" evidence="1">
    <location>
        <begin position="24"/>
        <end position="148"/>
    </location>
</feature>
<dbReference type="Pfam" id="PF12867">
    <property type="entry name" value="DinB_2"/>
    <property type="match status" value="1"/>
</dbReference>
<dbReference type="RefSeq" id="WP_379274291.1">
    <property type="nucleotide sequence ID" value="NZ_JBHUGT010000043.1"/>
</dbReference>
<evidence type="ECO:0000259" key="1">
    <source>
        <dbReference type="Pfam" id="PF12867"/>
    </source>
</evidence>
<dbReference type="SUPFAM" id="SSF109854">
    <property type="entry name" value="DinB/YfiT-like putative metalloenzymes"/>
    <property type="match status" value="1"/>
</dbReference>
<dbReference type="InterPro" id="IPR034660">
    <property type="entry name" value="DinB/YfiT-like"/>
</dbReference>
<gene>
    <name evidence="2" type="ORF">ACFSW5_14430</name>
</gene>
<proteinExistence type="predicted"/>